<sequence length="117" mass="12641">MSGLQSSEKIVSPEDARRAEPVIRPADTLALEEMRNAHEANKLSIQRGWIGIALGTGSEKAGNVATLVILACFVIILILFVKTDFSTQFDPFFKTFSALLGPVGLALGYLFGSRDGR</sequence>
<dbReference type="Proteomes" id="UP000528286">
    <property type="component" value="Unassembled WGS sequence"/>
</dbReference>
<dbReference type="EMBL" id="JACIEZ010000002">
    <property type="protein sequence ID" value="MBB4064465.1"/>
    <property type="molecule type" value="Genomic_DNA"/>
</dbReference>
<evidence type="ECO:0000256" key="1">
    <source>
        <dbReference type="SAM" id="Phobius"/>
    </source>
</evidence>
<evidence type="ECO:0000313" key="2">
    <source>
        <dbReference type="EMBL" id="MBB4064465.1"/>
    </source>
</evidence>
<keyword evidence="1" id="KW-1133">Transmembrane helix</keyword>
<protein>
    <submittedName>
        <fullName evidence="2">Uncharacterized protein</fullName>
    </submittedName>
</protein>
<gene>
    <name evidence="2" type="ORF">GGR23_001642</name>
</gene>
<keyword evidence="1" id="KW-0812">Transmembrane</keyword>
<proteinExistence type="predicted"/>
<keyword evidence="1" id="KW-0472">Membrane</keyword>
<keyword evidence="3" id="KW-1185">Reference proteome</keyword>
<accession>A0A7W6NKJ5</accession>
<name>A0A7W6NKJ5_9HYPH</name>
<dbReference type="AlphaFoldDB" id="A0A7W6NKJ5"/>
<feature type="transmembrane region" description="Helical" evidence="1">
    <location>
        <begin position="61"/>
        <end position="80"/>
    </location>
</feature>
<comment type="caution">
    <text evidence="2">The sequence shown here is derived from an EMBL/GenBank/DDBJ whole genome shotgun (WGS) entry which is preliminary data.</text>
</comment>
<reference evidence="2 3" key="1">
    <citation type="submission" date="2020-08" db="EMBL/GenBank/DDBJ databases">
        <title>Genomic Encyclopedia of Type Strains, Phase IV (KMG-IV): sequencing the most valuable type-strain genomes for metagenomic binning, comparative biology and taxonomic classification.</title>
        <authorList>
            <person name="Goeker M."/>
        </authorList>
    </citation>
    <scope>NUCLEOTIDE SEQUENCE [LARGE SCALE GENOMIC DNA]</scope>
    <source>
        <strain evidence="2 3">DSM 29853</strain>
    </source>
</reference>
<evidence type="ECO:0000313" key="3">
    <source>
        <dbReference type="Proteomes" id="UP000528286"/>
    </source>
</evidence>
<organism evidence="2 3">
    <name type="scientific">Gellertiella hungarica</name>
    <dbReference type="NCBI Taxonomy" id="1572859"/>
    <lineage>
        <taxon>Bacteria</taxon>
        <taxon>Pseudomonadati</taxon>
        <taxon>Pseudomonadota</taxon>
        <taxon>Alphaproteobacteria</taxon>
        <taxon>Hyphomicrobiales</taxon>
        <taxon>Rhizobiaceae</taxon>
        <taxon>Gellertiella</taxon>
    </lineage>
</organism>
<feature type="transmembrane region" description="Helical" evidence="1">
    <location>
        <begin position="92"/>
        <end position="112"/>
    </location>
</feature>
<dbReference type="RefSeq" id="WP_183365684.1">
    <property type="nucleotide sequence ID" value="NZ_JACIEZ010000002.1"/>
</dbReference>